<dbReference type="Proteomes" id="UP001196661">
    <property type="component" value="Unassembled WGS sequence"/>
</dbReference>
<sequence length="387" mass="44798">MLNDTSVLNKTKGELRILVISVRGFRAQVANCSLYEFEDVLCELESARLYTPTHEFEMPRKVYRMTKYATGSADIARSIAPFPAEITLEEDYDLLFAVFDNPWQMHLMESIKNWREKCRHKACYIMETWKPSFDDWRLVHEPFQNFDYIFSGIAHCVDSFSEVTGLPCKYLAPAINALKFCPYPNPAERLVDVCCVGRRPAGAHQSLFDRSQQDDNFFYYYDTVNNKNLEVSNPRQHRAKLVNLLQRSRYNIAAHAKFDSMEETGGFHEIGTRYFEGVAAGTVLIGMPPMGDVFPQYFDWEDAIIKVNLYKQDVLEVIDALNAQPERVEAIRRRNIVNALLKHDWVYRWREVLEALNLEPSQAVLNREKQLQRLACSVDPVDLPIAC</sequence>
<organism evidence="2 3">
    <name type="scientific">Leptothoe kymatousa TAU-MAC 1615</name>
    <dbReference type="NCBI Taxonomy" id="2364775"/>
    <lineage>
        <taxon>Bacteria</taxon>
        <taxon>Bacillati</taxon>
        <taxon>Cyanobacteriota</taxon>
        <taxon>Cyanophyceae</taxon>
        <taxon>Nodosilineales</taxon>
        <taxon>Cymatolegaceae</taxon>
        <taxon>Leptothoe</taxon>
        <taxon>Leptothoe kymatousa</taxon>
    </lineage>
</organism>
<dbReference type="InterPro" id="IPR055259">
    <property type="entry name" value="YkvP/CgeB_Glyco_trans-like"/>
</dbReference>
<evidence type="ECO:0000313" key="3">
    <source>
        <dbReference type="Proteomes" id="UP001196661"/>
    </source>
</evidence>
<evidence type="ECO:0000313" key="2">
    <source>
        <dbReference type="EMBL" id="MBT9310882.1"/>
    </source>
</evidence>
<name>A0ABS5XZ47_9CYAN</name>
<proteinExistence type="predicted"/>
<accession>A0ABS5XZ47</accession>
<dbReference type="Pfam" id="PF13524">
    <property type="entry name" value="Glyco_trans_1_2"/>
    <property type="match status" value="1"/>
</dbReference>
<keyword evidence="3" id="KW-1185">Reference proteome</keyword>
<dbReference type="EMBL" id="JADOER010000002">
    <property type="protein sequence ID" value="MBT9310882.1"/>
    <property type="molecule type" value="Genomic_DNA"/>
</dbReference>
<feature type="domain" description="Spore protein YkvP/CgeB glycosyl transferase-like" evidence="1">
    <location>
        <begin position="237"/>
        <end position="353"/>
    </location>
</feature>
<comment type="caution">
    <text evidence="2">The sequence shown here is derived from an EMBL/GenBank/DDBJ whole genome shotgun (WGS) entry which is preliminary data.</text>
</comment>
<dbReference type="RefSeq" id="WP_215616778.1">
    <property type="nucleotide sequence ID" value="NZ_JADOER010000002.1"/>
</dbReference>
<reference evidence="2 3" key="1">
    <citation type="journal article" date="2021" name="Mar. Drugs">
        <title>Genome Reduction and Secondary Metabolism of the Marine Sponge-Associated Cyanobacterium Leptothoe.</title>
        <authorList>
            <person name="Konstantinou D."/>
            <person name="Popin R.V."/>
            <person name="Fewer D.P."/>
            <person name="Sivonen K."/>
            <person name="Gkelis S."/>
        </authorList>
    </citation>
    <scope>NUCLEOTIDE SEQUENCE [LARGE SCALE GENOMIC DNA]</scope>
    <source>
        <strain evidence="2 3">TAU-MAC 1615</strain>
    </source>
</reference>
<protein>
    <submittedName>
        <fullName evidence="2">Glycosyltransferase family 1 protein</fullName>
    </submittedName>
</protein>
<evidence type="ECO:0000259" key="1">
    <source>
        <dbReference type="Pfam" id="PF13524"/>
    </source>
</evidence>
<gene>
    <name evidence="2" type="ORF">IXB28_01575</name>
</gene>